<dbReference type="Proteomes" id="UP000003856">
    <property type="component" value="Unassembled WGS sequence"/>
</dbReference>
<reference evidence="1 2" key="1">
    <citation type="submission" date="2009-05" db="EMBL/GenBank/DDBJ databases">
        <title>The draft genome of Acidovorax delafieldii 2AN.</title>
        <authorList>
            <consortium name="US DOE Joint Genome Institute (JGI-PGF)"/>
            <person name="Lucas S."/>
            <person name="Copeland A."/>
            <person name="Lapidus A."/>
            <person name="Glavina del Rio T."/>
            <person name="Tice H."/>
            <person name="Bruce D."/>
            <person name="Goodwin L."/>
            <person name="Pitluck S."/>
            <person name="Larimer F."/>
            <person name="Land M.L."/>
            <person name="Hauser L."/>
            <person name="Shelobolina E.S."/>
            <person name="Picardal F."/>
            <person name="Roden E."/>
            <person name="Emerson D."/>
        </authorList>
    </citation>
    <scope>NUCLEOTIDE SEQUENCE [LARGE SCALE GENOMIC DNA]</scope>
    <source>
        <strain evidence="1 2">2AN</strain>
    </source>
</reference>
<proteinExistence type="predicted"/>
<evidence type="ECO:0000313" key="1">
    <source>
        <dbReference type="EMBL" id="EER61547.1"/>
    </source>
</evidence>
<dbReference type="AlphaFoldDB" id="C5T1V2"/>
<comment type="caution">
    <text evidence="1">The sequence shown here is derived from an EMBL/GenBank/DDBJ whole genome shotgun (WGS) entry which is preliminary data.</text>
</comment>
<name>C5T1V2_ACIDE</name>
<evidence type="ECO:0000313" key="2">
    <source>
        <dbReference type="Proteomes" id="UP000003856"/>
    </source>
</evidence>
<organism evidence="1 2">
    <name type="scientific">Acidovorax delafieldii 2AN</name>
    <dbReference type="NCBI Taxonomy" id="573060"/>
    <lineage>
        <taxon>Bacteria</taxon>
        <taxon>Pseudomonadati</taxon>
        <taxon>Pseudomonadota</taxon>
        <taxon>Betaproteobacteria</taxon>
        <taxon>Burkholderiales</taxon>
        <taxon>Comamonadaceae</taxon>
        <taxon>Acidovorax</taxon>
    </lineage>
</organism>
<accession>C5T1V2</accession>
<keyword evidence="2" id="KW-1185">Reference proteome</keyword>
<dbReference type="PATRIC" id="fig|573060.9.peg.4309"/>
<dbReference type="EMBL" id="ACQT01000014">
    <property type="protein sequence ID" value="EER61547.1"/>
    <property type="molecule type" value="Genomic_DNA"/>
</dbReference>
<protein>
    <submittedName>
        <fullName evidence="1">Uncharacterized protein</fullName>
    </submittedName>
</protein>
<gene>
    <name evidence="1" type="ORF">AcdelDRAFT_0882</name>
</gene>
<sequence>MDTRVPDFSLTLGQGAGHLLRDALNVDVTEQGTIKTRPGYTLAQTGTDCHSMWAPVGGAYALYCDDGVICRLDVSGDGAVTRTTIEPGYGSATPVRYAQVNEAVYFTDGLRVGSYHPSIGPTPIWAAAMLTTVGDQQLSPMPAGQHIAYHFGRLLVAVGSALIYSEPFTPHLRDEAKGFELFPEAITCLVAVEAGVFVVAGNTFFIAGGFPAQTVRAVLDYGAPDQQAGNRPDGGAHWMSERGIVSVSKDGEIANLQEKRVALDASGAASTLYRRAGGMETIVAALSDPSSTSAGVGSYAQARIVKKGT</sequence>